<comment type="caution">
    <text evidence="3">The sequence shown here is derived from an EMBL/GenBank/DDBJ whole genome shotgun (WGS) entry which is preliminary data.</text>
</comment>
<keyword evidence="6" id="KW-1185">Reference proteome</keyword>
<gene>
    <name evidence="4" type="ORF">ACEWY4_007658</name>
    <name evidence="5" type="ORF">ACEWY4_007659</name>
    <name evidence="3" type="ORF">ACEWY4_026503</name>
</gene>
<dbReference type="InterPro" id="IPR000477">
    <property type="entry name" value="RT_dom"/>
</dbReference>
<dbReference type="InterPro" id="IPR035901">
    <property type="entry name" value="GIY-YIG_endonuc_sf"/>
</dbReference>
<sequence length="630" mass="74373">MADNYAFRALNWGIRPTPNLEHKEIEALKQLQMNHSIVIKPADKGNSIVIMDRTQYIWEGLRQLNNSDHYKKLEKPIYFTTINLVKNILDNLVKEGYLNIKQRLYLLGNTTPRSRRFYLLPKIHKPKDKWSIPYLIPPGRPIVSDCGSETYEIAEYLEYYLNPLSQKHPSYLKDTYHFIEKLNQITVPSKAFLFTIDIDSLYTNIETKLGLQAIRKCFQKFPDKKRPDNYLLQLLEISLTRNDFEFDGQFYLQVKGTAMGKRFAPSYANIFMADWEESALNNTPLKPLHFFRFLDDIWGVWSNSREDFDTFANYLNTYTDSIKIKHTIHPTEVNFLDTITYKGPKWQTTTHLDTRIYFKDTDTHSLLFKNSYHPKHTYRGIVKSQLLRFHRICSDKEQFYTATITLFKALRQRGYSRTFLRKSLKTFLKVRTRPILEQKILPLVSTYSEPSIQLNRLTRTNFHKFLSNTPFLQKHSPIAAYRRNQNLKDLLVRSTLTPLLSRLSTDHQFFKPKLWVINHHSKHIYKITQTINTQTTNCIYLITCKKCTAQYVGQTKNTILTRLQQHTYNIRNKKETQTHLVKHFLEHGLKSLSITGLQSNAFWNIGMRLTAERQWITNLDTKFPKGLNED</sequence>
<dbReference type="PROSITE" id="PS50878">
    <property type="entry name" value="RT_POL"/>
    <property type="match status" value="1"/>
</dbReference>
<proteinExistence type="predicted"/>
<evidence type="ECO:0000313" key="4">
    <source>
        <dbReference type="EMBL" id="KAL2098451.1"/>
    </source>
</evidence>
<organism evidence="3 6">
    <name type="scientific">Coilia grayii</name>
    <name type="common">Gray's grenadier anchovy</name>
    <dbReference type="NCBI Taxonomy" id="363190"/>
    <lineage>
        <taxon>Eukaryota</taxon>
        <taxon>Metazoa</taxon>
        <taxon>Chordata</taxon>
        <taxon>Craniata</taxon>
        <taxon>Vertebrata</taxon>
        <taxon>Euteleostomi</taxon>
        <taxon>Actinopterygii</taxon>
        <taxon>Neopterygii</taxon>
        <taxon>Teleostei</taxon>
        <taxon>Clupei</taxon>
        <taxon>Clupeiformes</taxon>
        <taxon>Clupeoidei</taxon>
        <taxon>Engraulidae</taxon>
        <taxon>Coilinae</taxon>
        <taxon>Coilia</taxon>
    </lineage>
</organism>
<dbReference type="InterPro" id="IPR000305">
    <property type="entry name" value="GIY-YIG_endonuc"/>
</dbReference>
<dbReference type="EMBL" id="JBHFQA010000023">
    <property type="protein sequence ID" value="KAL2078818.1"/>
    <property type="molecule type" value="Genomic_DNA"/>
</dbReference>
<dbReference type="Proteomes" id="UP001591681">
    <property type="component" value="Unassembled WGS sequence"/>
</dbReference>
<reference evidence="3 6" key="1">
    <citation type="submission" date="2024-09" db="EMBL/GenBank/DDBJ databases">
        <title>A chromosome-level genome assembly of Gray's grenadier anchovy, Coilia grayii.</title>
        <authorList>
            <person name="Fu Z."/>
        </authorList>
    </citation>
    <scope>NUCLEOTIDE SEQUENCE [LARGE SCALE GENOMIC DNA]</scope>
    <source>
        <strain evidence="3">G4</strain>
        <tissue evidence="3">Muscle</tissue>
    </source>
</reference>
<dbReference type="CDD" id="cd10442">
    <property type="entry name" value="GIY-YIG_PLEs"/>
    <property type="match status" value="1"/>
</dbReference>
<evidence type="ECO:0000259" key="1">
    <source>
        <dbReference type="PROSITE" id="PS50164"/>
    </source>
</evidence>
<dbReference type="PROSITE" id="PS50164">
    <property type="entry name" value="GIY_YIG"/>
    <property type="match status" value="1"/>
</dbReference>
<dbReference type="EMBL" id="JBHFQA010000006">
    <property type="protein sequence ID" value="KAL2098452.1"/>
    <property type="molecule type" value="Genomic_DNA"/>
</dbReference>
<evidence type="ECO:0000313" key="3">
    <source>
        <dbReference type="EMBL" id="KAL2078818.1"/>
    </source>
</evidence>
<evidence type="ECO:0000313" key="5">
    <source>
        <dbReference type="EMBL" id="KAL2098452.1"/>
    </source>
</evidence>
<dbReference type="SUPFAM" id="SSF82771">
    <property type="entry name" value="GIY-YIG endonuclease"/>
    <property type="match status" value="1"/>
</dbReference>
<evidence type="ECO:0008006" key="7">
    <source>
        <dbReference type="Google" id="ProtNLM"/>
    </source>
</evidence>
<feature type="domain" description="Reverse transcriptase" evidence="2">
    <location>
        <begin position="101"/>
        <end position="383"/>
    </location>
</feature>
<accession>A0ABD1IV14</accession>
<evidence type="ECO:0000259" key="2">
    <source>
        <dbReference type="PROSITE" id="PS50878"/>
    </source>
</evidence>
<feature type="domain" description="GIY-YIG" evidence="1">
    <location>
        <begin position="535"/>
        <end position="625"/>
    </location>
</feature>
<name>A0ABD1IV14_9TELE</name>
<dbReference type="InterPro" id="IPR058912">
    <property type="entry name" value="HTH_animal"/>
</dbReference>
<protein>
    <recommendedName>
        <fullName evidence="7">Reverse transcriptase domain-containing protein</fullName>
    </recommendedName>
</protein>
<dbReference type="Pfam" id="PF26215">
    <property type="entry name" value="HTH_animal"/>
    <property type="match status" value="1"/>
</dbReference>
<dbReference type="EMBL" id="JBHFQA010000006">
    <property type="protein sequence ID" value="KAL2098451.1"/>
    <property type="molecule type" value="Genomic_DNA"/>
</dbReference>
<dbReference type="Gene3D" id="3.40.1440.10">
    <property type="entry name" value="GIY-YIG endonuclease"/>
    <property type="match status" value="1"/>
</dbReference>
<dbReference type="PANTHER" id="PTHR21301:SF10">
    <property type="entry name" value="REVERSE TRANSCRIPTASE DOMAIN-CONTAINING PROTEIN"/>
    <property type="match status" value="1"/>
</dbReference>
<evidence type="ECO:0000313" key="6">
    <source>
        <dbReference type="Proteomes" id="UP001591681"/>
    </source>
</evidence>
<dbReference type="PANTHER" id="PTHR21301">
    <property type="entry name" value="REVERSE TRANSCRIPTASE"/>
    <property type="match status" value="1"/>
</dbReference>
<dbReference type="Pfam" id="PF01541">
    <property type="entry name" value="GIY-YIG"/>
    <property type="match status" value="1"/>
</dbReference>
<dbReference type="AlphaFoldDB" id="A0ABD1IV14"/>